<dbReference type="PIRSF" id="PIRSF016184">
    <property type="entry name" value="PhzC_PhzF"/>
    <property type="match status" value="1"/>
</dbReference>
<evidence type="ECO:0000256" key="2">
    <source>
        <dbReference type="PIRSR" id="PIRSR016184-1"/>
    </source>
</evidence>
<organism evidence="3 4">
    <name type="scientific">Allosediminivita pacifica</name>
    <dbReference type="NCBI Taxonomy" id="1267769"/>
    <lineage>
        <taxon>Bacteria</taxon>
        <taxon>Pseudomonadati</taxon>
        <taxon>Pseudomonadota</taxon>
        <taxon>Alphaproteobacteria</taxon>
        <taxon>Rhodobacterales</taxon>
        <taxon>Paracoccaceae</taxon>
        <taxon>Allosediminivita</taxon>
    </lineage>
</organism>
<dbReference type="EMBL" id="QBKN01000001">
    <property type="protein sequence ID" value="PTX53010.1"/>
    <property type="molecule type" value="Genomic_DNA"/>
</dbReference>
<reference evidence="3 4" key="1">
    <citation type="submission" date="2018-04" db="EMBL/GenBank/DDBJ databases">
        <title>Genomic Encyclopedia of Archaeal and Bacterial Type Strains, Phase II (KMG-II): from individual species to whole genera.</title>
        <authorList>
            <person name="Goeker M."/>
        </authorList>
    </citation>
    <scope>NUCLEOTIDE SEQUENCE [LARGE SCALE GENOMIC DNA]</scope>
    <source>
        <strain evidence="3 4">DSM 29329</strain>
    </source>
</reference>
<feature type="active site" evidence="2">
    <location>
        <position position="55"/>
    </location>
</feature>
<dbReference type="NCBIfam" id="TIGR00654">
    <property type="entry name" value="PhzF_family"/>
    <property type="match status" value="1"/>
</dbReference>
<dbReference type="InterPro" id="IPR003719">
    <property type="entry name" value="Phenazine_PhzF-like"/>
</dbReference>
<comment type="caution">
    <text evidence="3">The sequence shown here is derived from an EMBL/GenBank/DDBJ whole genome shotgun (WGS) entry which is preliminary data.</text>
</comment>
<protein>
    <submittedName>
        <fullName evidence="3">Trans-2,3-dihydro-3-hydroxyanthranilate isomerase</fullName>
    </submittedName>
</protein>
<dbReference type="PANTHER" id="PTHR13774:SF32">
    <property type="entry name" value="ANTISENSE-ENHANCING SEQUENCE 1"/>
    <property type="match status" value="1"/>
</dbReference>
<dbReference type="GO" id="GO:0005737">
    <property type="term" value="C:cytoplasm"/>
    <property type="evidence" value="ECO:0007669"/>
    <property type="project" value="TreeGrafter"/>
</dbReference>
<dbReference type="RefSeq" id="WP_244640934.1">
    <property type="nucleotide sequence ID" value="NZ_BMEZ01000001.1"/>
</dbReference>
<gene>
    <name evidence="3" type="ORF">C8N44_101301</name>
</gene>
<dbReference type="PANTHER" id="PTHR13774">
    <property type="entry name" value="PHENAZINE BIOSYNTHESIS PROTEIN"/>
    <property type="match status" value="1"/>
</dbReference>
<evidence type="ECO:0000313" key="4">
    <source>
        <dbReference type="Proteomes" id="UP000244069"/>
    </source>
</evidence>
<accession>A0A2T6BA98</accession>
<dbReference type="Proteomes" id="UP000244069">
    <property type="component" value="Unassembled WGS sequence"/>
</dbReference>
<dbReference type="Pfam" id="PF02567">
    <property type="entry name" value="PhzC-PhzF"/>
    <property type="match status" value="1"/>
</dbReference>
<comment type="similarity">
    <text evidence="1">Belongs to the PhzF family.</text>
</comment>
<keyword evidence="4" id="KW-1185">Reference proteome</keyword>
<name>A0A2T6BA98_9RHOB</name>
<dbReference type="Gene3D" id="3.10.310.10">
    <property type="entry name" value="Diaminopimelate Epimerase, Chain A, domain 1"/>
    <property type="match status" value="2"/>
</dbReference>
<dbReference type="AlphaFoldDB" id="A0A2T6BA98"/>
<evidence type="ECO:0000256" key="1">
    <source>
        <dbReference type="ARBA" id="ARBA00008270"/>
    </source>
</evidence>
<dbReference type="SUPFAM" id="SSF54506">
    <property type="entry name" value="Diaminopimelate epimerase-like"/>
    <property type="match status" value="1"/>
</dbReference>
<dbReference type="GO" id="GO:0016853">
    <property type="term" value="F:isomerase activity"/>
    <property type="evidence" value="ECO:0007669"/>
    <property type="project" value="UniProtKB-KW"/>
</dbReference>
<keyword evidence="3" id="KW-0413">Isomerase</keyword>
<evidence type="ECO:0000313" key="3">
    <source>
        <dbReference type="EMBL" id="PTX53010.1"/>
    </source>
</evidence>
<sequence>MMQMVVFLSETLPFTVWDVFTDVPYSGNPLAIIEGAGALSDAAMQAMARQFNLSETIFVMPPESEDPAHTAKVRIFTPNAELPFAGHPTVGCAIHLALAACPKRDFETTLTLEEVAGDVQVTVTRRDDMVAAEFRAPVLPFTPETGKAPDAATAAAALGLTPAQVALEGHAPALRQGGPGFIYIPVVDVDALRAARPTGVAWQEMCEAAGLGSVYVYTRAAVTDYAARMFAPGEGIPEDPATGSASAVFAAQLLAAGALEEGETALTLAQGTDMGRPSAIGLRVTVTDGAIEAIYVSGSAVPVSRGEIMRPDL</sequence>
<proteinExistence type="inferred from homology"/>